<dbReference type="AlphaFoldDB" id="A0AAD6IM44"/>
<proteinExistence type="predicted"/>
<dbReference type="Pfam" id="PF14832">
    <property type="entry name" value="Tautomerase_3"/>
    <property type="match status" value="1"/>
</dbReference>
<gene>
    <name evidence="2" type="ORF">N7460_003188</name>
</gene>
<dbReference type="Gene3D" id="3.30.429.10">
    <property type="entry name" value="Macrophage Migration Inhibitory Factor"/>
    <property type="match status" value="1"/>
</dbReference>
<reference evidence="2" key="2">
    <citation type="submission" date="2023-01" db="EMBL/GenBank/DDBJ databases">
        <authorList>
            <person name="Petersen C."/>
        </authorList>
    </citation>
    <scope>NUCLEOTIDE SEQUENCE</scope>
    <source>
        <strain evidence="2">IBT 15450</strain>
    </source>
</reference>
<dbReference type="InterPro" id="IPR028116">
    <property type="entry name" value="Cis-CaaD-like"/>
</dbReference>
<dbReference type="EMBL" id="JAQJZL010000002">
    <property type="protein sequence ID" value="KAJ6052654.1"/>
    <property type="molecule type" value="Genomic_DNA"/>
</dbReference>
<evidence type="ECO:0000259" key="1">
    <source>
        <dbReference type="Pfam" id="PF14832"/>
    </source>
</evidence>
<accession>A0AAD6IM44</accession>
<organism evidence="2 3">
    <name type="scientific">Penicillium canescens</name>
    <dbReference type="NCBI Taxonomy" id="5083"/>
    <lineage>
        <taxon>Eukaryota</taxon>
        <taxon>Fungi</taxon>
        <taxon>Dikarya</taxon>
        <taxon>Ascomycota</taxon>
        <taxon>Pezizomycotina</taxon>
        <taxon>Eurotiomycetes</taxon>
        <taxon>Eurotiomycetidae</taxon>
        <taxon>Eurotiales</taxon>
        <taxon>Aspergillaceae</taxon>
        <taxon>Penicillium</taxon>
    </lineage>
</organism>
<protein>
    <recommendedName>
        <fullName evidence="1">Tautomerase cis-CaaD-like domain-containing protein</fullName>
    </recommendedName>
</protein>
<sequence length="148" mass="17181">MPLWQIYHPAGTYEDQASKIAFAEDITKMYTDLGLPAFYVVTNFIPLPKEDILVGGEPKLGKPFIRIVITHIAIKMPNEDVTYRRSTSRIDRILKPNVADLGYDWEYHVEETERRLWKVNGMIPPPWKSEAEKVWVKENRPVAYDGAY</sequence>
<dbReference type="Proteomes" id="UP001219568">
    <property type="component" value="Unassembled WGS sequence"/>
</dbReference>
<reference evidence="2" key="1">
    <citation type="journal article" date="2023" name="IMA Fungus">
        <title>Comparative genomic study of the Penicillium genus elucidates a diverse pangenome and 15 lateral gene transfer events.</title>
        <authorList>
            <person name="Petersen C."/>
            <person name="Sorensen T."/>
            <person name="Nielsen M.R."/>
            <person name="Sondergaard T.E."/>
            <person name="Sorensen J.L."/>
            <person name="Fitzpatrick D.A."/>
            <person name="Frisvad J.C."/>
            <person name="Nielsen K.L."/>
        </authorList>
    </citation>
    <scope>NUCLEOTIDE SEQUENCE</scope>
    <source>
        <strain evidence="2">IBT 15450</strain>
    </source>
</reference>
<comment type="caution">
    <text evidence="2">The sequence shown here is derived from an EMBL/GenBank/DDBJ whole genome shotgun (WGS) entry which is preliminary data.</text>
</comment>
<dbReference type="InterPro" id="IPR014347">
    <property type="entry name" value="Tautomerase/MIF_sf"/>
</dbReference>
<feature type="domain" description="Tautomerase cis-CaaD-like" evidence="1">
    <location>
        <begin position="1"/>
        <end position="140"/>
    </location>
</feature>
<evidence type="ECO:0000313" key="2">
    <source>
        <dbReference type="EMBL" id="KAJ6052654.1"/>
    </source>
</evidence>
<keyword evidence="3" id="KW-1185">Reference proteome</keyword>
<evidence type="ECO:0000313" key="3">
    <source>
        <dbReference type="Proteomes" id="UP001219568"/>
    </source>
</evidence>
<name>A0AAD6IM44_PENCN</name>